<feature type="region of interest" description="Disordered" evidence="3">
    <location>
        <begin position="534"/>
        <end position="785"/>
    </location>
</feature>
<feature type="compositionally biased region" description="Low complexity" evidence="3">
    <location>
        <begin position="40"/>
        <end position="58"/>
    </location>
</feature>
<dbReference type="PANTHER" id="PTHR47334:SF2">
    <property type="entry name" value="RNA-BINDING MOTIF PROTEIN 25"/>
    <property type="match status" value="1"/>
</dbReference>
<dbReference type="STRING" id="2094558.A0A314YK22"/>
<accession>A0A314YK22</accession>
<dbReference type="PROSITE" id="PS51025">
    <property type="entry name" value="PWI"/>
    <property type="match status" value="1"/>
</dbReference>
<feature type="compositionally biased region" description="Polar residues" evidence="3">
    <location>
        <begin position="641"/>
        <end position="666"/>
    </location>
</feature>
<feature type="compositionally biased region" description="Basic residues" evidence="3">
    <location>
        <begin position="543"/>
        <end position="557"/>
    </location>
</feature>
<feature type="compositionally biased region" description="Basic and acidic residues" evidence="3">
    <location>
        <begin position="458"/>
        <end position="522"/>
    </location>
</feature>
<dbReference type="InterPro" id="IPR000504">
    <property type="entry name" value="RRM_dom"/>
</dbReference>
<organism evidence="6 7">
    <name type="scientific">Prunus yedoensis var. nudiflora</name>
    <dbReference type="NCBI Taxonomy" id="2094558"/>
    <lineage>
        <taxon>Eukaryota</taxon>
        <taxon>Viridiplantae</taxon>
        <taxon>Streptophyta</taxon>
        <taxon>Embryophyta</taxon>
        <taxon>Tracheophyta</taxon>
        <taxon>Spermatophyta</taxon>
        <taxon>Magnoliopsida</taxon>
        <taxon>eudicotyledons</taxon>
        <taxon>Gunneridae</taxon>
        <taxon>Pentapetalae</taxon>
        <taxon>rosids</taxon>
        <taxon>fabids</taxon>
        <taxon>Rosales</taxon>
        <taxon>Rosaceae</taxon>
        <taxon>Amygdaloideae</taxon>
        <taxon>Amygdaleae</taxon>
        <taxon>Prunus</taxon>
    </lineage>
</organism>
<keyword evidence="1" id="KW-0507">mRNA processing</keyword>
<keyword evidence="7" id="KW-1185">Reference proteome</keyword>
<evidence type="ECO:0000313" key="7">
    <source>
        <dbReference type="Proteomes" id="UP000250321"/>
    </source>
</evidence>
<feature type="compositionally biased region" description="Pro residues" evidence="3">
    <location>
        <begin position="29"/>
        <end position="39"/>
    </location>
</feature>
<evidence type="ECO:0000256" key="3">
    <source>
        <dbReference type="SAM" id="MobiDB-lite"/>
    </source>
</evidence>
<feature type="domain" description="RRM" evidence="4">
    <location>
        <begin position="232"/>
        <end position="312"/>
    </location>
</feature>
<dbReference type="GO" id="GO:0003723">
    <property type="term" value="F:RNA binding"/>
    <property type="evidence" value="ECO:0007669"/>
    <property type="project" value="UniProtKB-UniRule"/>
</dbReference>
<evidence type="ECO:0000259" key="5">
    <source>
        <dbReference type="PROSITE" id="PS51025"/>
    </source>
</evidence>
<dbReference type="PROSITE" id="PS50102">
    <property type="entry name" value="RRM"/>
    <property type="match status" value="1"/>
</dbReference>
<dbReference type="Pfam" id="PF01480">
    <property type="entry name" value="PWI"/>
    <property type="match status" value="1"/>
</dbReference>
<name>A0A314YK22_PRUYE</name>
<feature type="compositionally biased region" description="Basic and acidic residues" evidence="3">
    <location>
        <begin position="427"/>
        <end position="446"/>
    </location>
</feature>
<feature type="compositionally biased region" description="Polar residues" evidence="3">
    <location>
        <begin position="7"/>
        <end position="27"/>
    </location>
</feature>
<protein>
    <submittedName>
        <fullName evidence="6">RNA-binding protein 25 isoform X1</fullName>
    </submittedName>
</protein>
<dbReference type="SUPFAM" id="SSF54928">
    <property type="entry name" value="RNA-binding domain, RBD"/>
    <property type="match status" value="1"/>
</dbReference>
<dbReference type="CDD" id="cd12446">
    <property type="entry name" value="RRM_RBM25"/>
    <property type="match status" value="1"/>
</dbReference>
<keyword evidence="2" id="KW-0694">RNA-binding</keyword>
<feature type="region of interest" description="Disordered" evidence="3">
    <location>
        <begin position="1"/>
        <end position="131"/>
    </location>
</feature>
<dbReference type="AlphaFoldDB" id="A0A314YK22"/>
<dbReference type="InterPro" id="IPR034268">
    <property type="entry name" value="RBM25_RRM"/>
</dbReference>
<evidence type="ECO:0000256" key="1">
    <source>
        <dbReference type="ARBA" id="ARBA00022664"/>
    </source>
</evidence>
<evidence type="ECO:0000313" key="6">
    <source>
        <dbReference type="EMBL" id="PQQ04794.1"/>
    </source>
</evidence>
<dbReference type="Proteomes" id="UP000250321">
    <property type="component" value="Unassembled WGS sequence"/>
</dbReference>
<proteinExistence type="predicted"/>
<dbReference type="GO" id="GO:0006397">
    <property type="term" value="P:mRNA processing"/>
    <property type="evidence" value="ECO:0007669"/>
    <property type="project" value="UniProtKB-KW"/>
</dbReference>
<gene>
    <name evidence="6" type="ORF">Pyn_28463</name>
</gene>
<feature type="compositionally biased region" description="Basic and acidic residues" evidence="3">
    <location>
        <begin position="384"/>
        <end position="402"/>
    </location>
</feature>
<feature type="compositionally biased region" description="Low complexity" evidence="3">
    <location>
        <begin position="111"/>
        <end position="121"/>
    </location>
</feature>
<dbReference type="OrthoDB" id="6275295at2759"/>
<feature type="compositionally biased region" description="Basic and acidic residues" evidence="3">
    <location>
        <begin position="326"/>
        <end position="335"/>
    </location>
</feature>
<dbReference type="InterPro" id="IPR036483">
    <property type="entry name" value="PWI_dom_sf"/>
</dbReference>
<feature type="region of interest" description="Disordered" evidence="3">
    <location>
        <begin position="326"/>
        <end position="522"/>
    </location>
</feature>
<feature type="compositionally biased region" description="Basic and acidic residues" evidence="3">
    <location>
        <begin position="744"/>
        <end position="785"/>
    </location>
</feature>
<feature type="compositionally biased region" description="Polar residues" evidence="3">
    <location>
        <begin position="713"/>
        <end position="726"/>
    </location>
</feature>
<dbReference type="PANTHER" id="PTHR47334">
    <property type="entry name" value="SPLICING FACTOR PWI DOMAIN-CONTAINING PROTEIN / RNA RECOGNITION MOTIF (RRM)-CONTAINING PROTEIN"/>
    <property type="match status" value="1"/>
</dbReference>
<evidence type="ECO:0000259" key="4">
    <source>
        <dbReference type="PROSITE" id="PS50102"/>
    </source>
</evidence>
<feature type="domain" description="PWI" evidence="5">
    <location>
        <begin position="788"/>
        <end position="885"/>
    </location>
</feature>
<comment type="caution">
    <text evidence="6">The sequence shown here is derived from an EMBL/GenBank/DDBJ whole genome shotgun (WGS) entry which is preliminary data.</text>
</comment>
<dbReference type="SMART" id="SM00360">
    <property type="entry name" value="RRM"/>
    <property type="match status" value="1"/>
</dbReference>
<dbReference type="SMART" id="SM00311">
    <property type="entry name" value="PWI"/>
    <property type="match status" value="1"/>
</dbReference>
<dbReference type="EMBL" id="PJQY01001189">
    <property type="protein sequence ID" value="PQQ04794.1"/>
    <property type="molecule type" value="Genomic_DNA"/>
</dbReference>
<dbReference type="InterPro" id="IPR002483">
    <property type="entry name" value="PWI_dom"/>
</dbReference>
<feature type="compositionally biased region" description="Pro residues" evidence="3">
    <location>
        <begin position="90"/>
        <end position="100"/>
    </location>
</feature>
<dbReference type="SUPFAM" id="SSF101233">
    <property type="entry name" value="PWI domain"/>
    <property type="match status" value="1"/>
</dbReference>
<dbReference type="InterPro" id="IPR035979">
    <property type="entry name" value="RBD_domain_sf"/>
</dbReference>
<sequence length="885" mass="98726">MADAPSSPATILESNPQSDTPKPQSNQPDPVPASTPPPLSSSIPIPVNPNSNPPLVSLPLPPPPPSISYAPQQVSGAGPPSAPSFRPVPQFSPIPSPGVPNPNYQNPGVQPPGVSSGSPMAPGVPPPSSVPPHMMHYQMQPMRAYAPMPNGYAAMPTGAPQGAMPLPGLARYPSPYHAMLRPAFTPRPPGAIGSLPGLPRGPVPGIPGVRPIMPPVIRPTLPSVTPAEKPQTTVYVGKIPPTVENDFMLYLLQLCGPVKSWKCTQVPTDATPRGFGFCEFESAEGVLRALRLLSKFNIDGQDLVLNVNQATREYLVRFVEKKTENSKKLKEAEAAEKEDESALGVEKNVPSNPSVLDSKEEDSNSSNKENDAANFGIVTDEDREADREAMEKLTSLIEERLKTNPLPPPPTPAPGNGTGNSNSELPAKSRDGDSDVDITRNDASEEKNDEETTSDNKATSEQDRPETSSPDRNRKQDRRSRDKERDLKREKEREIERYERETERERVRKEREQRRKIEDAEHQYDKCLKEWEYREREKEKQRHGGGVRWREKRKRRLREKEDDLADRQKEEEEIAEAERRADEEKQLQQERDALRDSSVHVANGSEQAALAEESFVELRDKATEQNNEGDSGHENHMGDGTLQNGNSGDESTMTSVHTLEPQQSGSAPAKRLGFGLVGSGKRTAVPSVFNEEDDDAHKDKKMRPLVPIDYSTEELQAVQQTASGPPSNLAAAAEFAKRISNVSSREEKPDTDKERNRRANDRSSQRDRDRNDDDTNRTRDENKEKTDQELFSYEINWAIYDKHALHERMRPWISKKITEFLGEEETTLVDYIVSSTQEHVGAERMLQLLQSILDEEAEMFVLKMWRMLIFEIKKVETGLASRTRA</sequence>
<dbReference type="InterPro" id="IPR053294">
    <property type="entry name" value="RBM_PWI_domain"/>
</dbReference>
<dbReference type="InterPro" id="IPR012677">
    <property type="entry name" value="Nucleotide-bd_a/b_plait_sf"/>
</dbReference>
<reference evidence="6 7" key="1">
    <citation type="submission" date="2018-02" db="EMBL/GenBank/DDBJ databases">
        <title>Draft genome of wild Prunus yedoensis var. nudiflora.</title>
        <authorList>
            <person name="Baek S."/>
            <person name="Kim J.-H."/>
            <person name="Choi K."/>
            <person name="Kim G.-B."/>
            <person name="Cho A."/>
            <person name="Jang H."/>
            <person name="Shin C.-H."/>
            <person name="Yu H.-J."/>
            <person name="Mun J.-H."/>
        </authorList>
    </citation>
    <scope>NUCLEOTIDE SEQUENCE [LARGE SCALE GENOMIC DNA]</scope>
    <source>
        <strain evidence="7">cv. Jeju island</strain>
        <tissue evidence="6">Leaf</tissue>
    </source>
</reference>
<dbReference type="Pfam" id="PF00076">
    <property type="entry name" value="RRM_1"/>
    <property type="match status" value="1"/>
</dbReference>
<evidence type="ECO:0000256" key="2">
    <source>
        <dbReference type="PROSITE-ProRule" id="PRU00176"/>
    </source>
</evidence>
<dbReference type="Gene3D" id="1.20.1390.10">
    <property type="entry name" value="PWI domain"/>
    <property type="match status" value="1"/>
</dbReference>
<feature type="compositionally biased region" description="Basic and acidic residues" evidence="3">
    <location>
        <begin position="558"/>
        <end position="598"/>
    </location>
</feature>
<dbReference type="Gene3D" id="3.30.70.330">
    <property type="match status" value="1"/>
</dbReference>